<dbReference type="Proteomes" id="UP000322079">
    <property type="component" value="Chromosome"/>
</dbReference>
<dbReference type="InterPro" id="IPR023393">
    <property type="entry name" value="START-like_dom_sf"/>
</dbReference>
<evidence type="ECO:0000259" key="2">
    <source>
        <dbReference type="Pfam" id="PF08327"/>
    </source>
</evidence>
<comment type="similarity">
    <text evidence="1">Belongs to the AHA1 family.</text>
</comment>
<dbReference type="AlphaFoldDB" id="A0A5C1DCT7"/>
<dbReference type="Gene3D" id="3.30.530.20">
    <property type="match status" value="1"/>
</dbReference>
<evidence type="ECO:0000256" key="1">
    <source>
        <dbReference type="ARBA" id="ARBA00006817"/>
    </source>
</evidence>
<evidence type="ECO:0000313" key="3">
    <source>
        <dbReference type="EMBL" id="QEL54511.1"/>
    </source>
</evidence>
<dbReference type="SUPFAM" id="SSF55961">
    <property type="entry name" value="Bet v1-like"/>
    <property type="match status" value="1"/>
</dbReference>
<dbReference type="RefSeq" id="WP_149294898.1">
    <property type="nucleotide sequence ID" value="NZ_CP043473.1"/>
</dbReference>
<dbReference type="CDD" id="cd08895">
    <property type="entry name" value="SRPBCC_CalC_Aha1-like_2"/>
    <property type="match status" value="1"/>
</dbReference>
<name>A0A5C1DCT7_9NEIS</name>
<reference evidence="3 4" key="1">
    <citation type="submission" date="2019-08" db="EMBL/GenBank/DDBJ databases">
        <title>Chromobacterium paludis, a novel bacterium isolated from a Maryland marsh pond.</title>
        <authorList>
            <person name="Blackburn M.B."/>
            <person name="Gundersen-Rindal D.E."/>
        </authorList>
    </citation>
    <scope>NUCLEOTIDE SEQUENCE [LARGE SCALE GENOMIC DNA]</scope>
    <source>
        <strain evidence="4">IIBBL 257-1</strain>
    </source>
</reference>
<sequence length="147" mass="16190">MPNTIRLHRVLSAPPARVYRAFLDPLALAKWLPPEGFVCQVLEHDARVGGAYKMEFTAFSSGRKHAFGGRYLELAEGERIRYSDRFDDAGLPGEMVTTIVLQALDCGADLSIVQEGIPDAIPPENCYLGWQQSLNQLAQLVETDTGA</sequence>
<feature type="domain" description="Activator of Hsp90 ATPase homologue 1/2-like C-terminal" evidence="2">
    <location>
        <begin position="13"/>
        <end position="142"/>
    </location>
</feature>
<accession>A0A5C1DCT7</accession>
<dbReference type="InterPro" id="IPR013538">
    <property type="entry name" value="ASHA1/2-like_C"/>
</dbReference>
<dbReference type="Pfam" id="PF08327">
    <property type="entry name" value="AHSA1"/>
    <property type="match status" value="1"/>
</dbReference>
<keyword evidence="4" id="KW-1185">Reference proteome</keyword>
<dbReference type="KEGG" id="chrm:FYK34_02455"/>
<gene>
    <name evidence="3" type="ORF">FYK34_02455</name>
</gene>
<proteinExistence type="inferred from homology"/>
<organism evidence="3 4">
    <name type="scientific">Chromobacterium paludis</name>
    <dbReference type="NCBI Taxonomy" id="2605945"/>
    <lineage>
        <taxon>Bacteria</taxon>
        <taxon>Pseudomonadati</taxon>
        <taxon>Pseudomonadota</taxon>
        <taxon>Betaproteobacteria</taxon>
        <taxon>Neisseriales</taxon>
        <taxon>Chromobacteriaceae</taxon>
        <taxon>Chromobacterium</taxon>
    </lineage>
</organism>
<dbReference type="EMBL" id="CP043473">
    <property type="protein sequence ID" value="QEL54511.1"/>
    <property type="molecule type" value="Genomic_DNA"/>
</dbReference>
<protein>
    <submittedName>
        <fullName evidence="3">SRPBCC family protein</fullName>
    </submittedName>
</protein>
<evidence type="ECO:0000313" key="4">
    <source>
        <dbReference type="Proteomes" id="UP000322079"/>
    </source>
</evidence>